<keyword evidence="3" id="KW-0677">Repeat</keyword>
<evidence type="ECO:0000256" key="7">
    <source>
        <dbReference type="PROSITE-ProRule" id="PRU00042"/>
    </source>
</evidence>
<protein>
    <submittedName>
        <fullName evidence="11">Uncharacterized protein</fullName>
    </submittedName>
</protein>
<feature type="region of interest" description="Disordered" evidence="8">
    <location>
        <begin position="481"/>
        <end position="508"/>
    </location>
</feature>
<evidence type="ECO:0000256" key="5">
    <source>
        <dbReference type="ARBA" id="ARBA00022833"/>
    </source>
</evidence>
<dbReference type="Pfam" id="PF02892">
    <property type="entry name" value="zf-BED"/>
    <property type="match status" value="4"/>
</dbReference>
<dbReference type="InterPro" id="IPR013087">
    <property type="entry name" value="Znf_C2H2_type"/>
</dbReference>
<reference evidence="11" key="1">
    <citation type="submission" date="2022-01" db="EMBL/GenBank/DDBJ databases">
        <authorList>
            <person name="King R."/>
        </authorList>
    </citation>
    <scope>NUCLEOTIDE SEQUENCE</scope>
</reference>
<dbReference type="SUPFAM" id="SSF57667">
    <property type="entry name" value="beta-beta-alpha zinc fingers"/>
    <property type="match status" value="8"/>
</dbReference>
<keyword evidence="6" id="KW-0539">Nucleus</keyword>
<dbReference type="Gene3D" id="3.30.160.60">
    <property type="entry name" value="Classic Zinc Finger"/>
    <property type="match status" value="6"/>
</dbReference>
<evidence type="ECO:0000256" key="3">
    <source>
        <dbReference type="ARBA" id="ARBA00022737"/>
    </source>
</evidence>
<feature type="domain" description="BED-type" evidence="10">
    <location>
        <begin position="115"/>
        <end position="167"/>
    </location>
</feature>
<feature type="domain" description="C2H2-type" evidence="9">
    <location>
        <begin position="617"/>
        <end position="644"/>
    </location>
</feature>
<feature type="domain" description="BED-type" evidence="10">
    <location>
        <begin position="243"/>
        <end position="295"/>
    </location>
</feature>
<name>A0A9P0CTR9_9CUCU</name>
<evidence type="ECO:0000259" key="9">
    <source>
        <dbReference type="PROSITE" id="PS50157"/>
    </source>
</evidence>
<proteinExistence type="predicted"/>
<dbReference type="FunFam" id="3.30.160.60:FF:000264">
    <property type="entry name" value="Zinc finger protein 236"/>
    <property type="match status" value="1"/>
</dbReference>
<evidence type="ECO:0000313" key="12">
    <source>
        <dbReference type="Proteomes" id="UP001153636"/>
    </source>
</evidence>
<keyword evidence="2" id="KW-0479">Metal-binding</keyword>
<dbReference type="FunFam" id="3.30.160.60:FF:000870">
    <property type="entry name" value="zinc finger protein 197 isoform X1"/>
    <property type="match status" value="1"/>
</dbReference>
<gene>
    <name evidence="11" type="ORF">PSYICH_LOCUS5517</name>
</gene>
<evidence type="ECO:0000256" key="6">
    <source>
        <dbReference type="ARBA" id="ARBA00023242"/>
    </source>
</evidence>
<dbReference type="SMART" id="SM00355">
    <property type="entry name" value="ZnF_C2H2"/>
    <property type="match status" value="11"/>
</dbReference>
<dbReference type="AlphaFoldDB" id="A0A9P0CTR9"/>
<feature type="domain" description="C2H2-type" evidence="9">
    <location>
        <begin position="708"/>
        <end position="735"/>
    </location>
</feature>
<dbReference type="Proteomes" id="UP001153636">
    <property type="component" value="Chromosome 17"/>
</dbReference>
<feature type="domain" description="C2H2-type" evidence="9">
    <location>
        <begin position="559"/>
        <end position="588"/>
    </location>
</feature>
<feature type="domain" description="C2H2-type" evidence="9">
    <location>
        <begin position="680"/>
        <end position="707"/>
    </location>
</feature>
<dbReference type="GO" id="GO:0000981">
    <property type="term" value="F:DNA-binding transcription factor activity, RNA polymerase II-specific"/>
    <property type="evidence" value="ECO:0007669"/>
    <property type="project" value="TreeGrafter"/>
</dbReference>
<comment type="subcellular location">
    <subcellularLocation>
        <location evidence="1">Nucleus</location>
    </subcellularLocation>
</comment>
<dbReference type="PROSITE" id="PS50808">
    <property type="entry name" value="ZF_BED"/>
    <property type="match status" value="4"/>
</dbReference>
<evidence type="ECO:0000256" key="8">
    <source>
        <dbReference type="SAM" id="MobiDB-lite"/>
    </source>
</evidence>
<dbReference type="Pfam" id="PF00096">
    <property type="entry name" value="zf-C2H2"/>
    <property type="match status" value="5"/>
</dbReference>
<organism evidence="11 12">
    <name type="scientific">Psylliodes chrysocephalus</name>
    <dbReference type="NCBI Taxonomy" id="3402493"/>
    <lineage>
        <taxon>Eukaryota</taxon>
        <taxon>Metazoa</taxon>
        <taxon>Ecdysozoa</taxon>
        <taxon>Arthropoda</taxon>
        <taxon>Hexapoda</taxon>
        <taxon>Insecta</taxon>
        <taxon>Pterygota</taxon>
        <taxon>Neoptera</taxon>
        <taxon>Endopterygota</taxon>
        <taxon>Coleoptera</taxon>
        <taxon>Polyphaga</taxon>
        <taxon>Cucujiformia</taxon>
        <taxon>Chrysomeloidea</taxon>
        <taxon>Chrysomelidae</taxon>
        <taxon>Galerucinae</taxon>
        <taxon>Alticini</taxon>
        <taxon>Psylliodes</taxon>
    </lineage>
</organism>
<feature type="domain" description="BED-type" evidence="10">
    <location>
        <begin position="336"/>
        <end position="382"/>
    </location>
</feature>
<dbReference type="GO" id="GO:0008270">
    <property type="term" value="F:zinc ion binding"/>
    <property type="evidence" value="ECO:0007669"/>
    <property type="project" value="UniProtKB-KW"/>
</dbReference>
<dbReference type="FunFam" id="3.30.160.60:FF:000100">
    <property type="entry name" value="Zinc finger 45-like"/>
    <property type="match status" value="1"/>
</dbReference>
<dbReference type="GO" id="GO:0005634">
    <property type="term" value="C:nucleus"/>
    <property type="evidence" value="ECO:0007669"/>
    <property type="project" value="UniProtKB-SubCell"/>
</dbReference>
<dbReference type="OrthoDB" id="6077919at2759"/>
<evidence type="ECO:0000256" key="1">
    <source>
        <dbReference type="ARBA" id="ARBA00004123"/>
    </source>
</evidence>
<dbReference type="InterPro" id="IPR036236">
    <property type="entry name" value="Znf_C2H2_sf"/>
</dbReference>
<dbReference type="PROSITE" id="PS50157">
    <property type="entry name" value="ZINC_FINGER_C2H2_2"/>
    <property type="match status" value="6"/>
</dbReference>
<dbReference type="PANTHER" id="PTHR24409:SF295">
    <property type="entry name" value="AZ2-RELATED"/>
    <property type="match status" value="1"/>
</dbReference>
<feature type="domain" description="C2H2-type" evidence="9">
    <location>
        <begin position="589"/>
        <end position="616"/>
    </location>
</feature>
<accession>A0A9P0CTR9</accession>
<evidence type="ECO:0000256" key="4">
    <source>
        <dbReference type="ARBA" id="ARBA00022771"/>
    </source>
</evidence>
<dbReference type="GO" id="GO:0000977">
    <property type="term" value="F:RNA polymerase II transcription regulatory region sequence-specific DNA binding"/>
    <property type="evidence" value="ECO:0007669"/>
    <property type="project" value="TreeGrafter"/>
</dbReference>
<keyword evidence="5" id="KW-0862">Zinc</keyword>
<dbReference type="FunFam" id="3.30.160.60:FF:000446">
    <property type="entry name" value="Zinc finger protein"/>
    <property type="match status" value="1"/>
</dbReference>
<dbReference type="PROSITE" id="PS00028">
    <property type="entry name" value="ZINC_FINGER_C2H2_1"/>
    <property type="match status" value="5"/>
</dbReference>
<feature type="compositionally biased region" description="Low complexity" evidence="8">
    <location>
        <begin position="191"/>
        <end position="204"/>
    </location>
</feature>
<dbReference type="Pfam" id="PF13912">
    <property type="entry name" value="zf-C2H2_6"/>
    <property type="match status" value="1"/>
</dbReference>
<dbReference type="InterPro" id="IPR003656">
    <property type="entry name" value="Znf_BED"/>
</dbReference>
<feature type="domain" description="BED-type" evidence="10">
    <location>
        <begin position="4"/>
        <end position="56"/>
    </location>
</feature>
<keyword evidence="12" id="KW-1185">Reference proteome</keyword>
<dbReference type="SMART" id="SM00614">
    <property type="entry name" value="ZnF_BED"/>
    <property type="match status" value="4"/>
</dbReference>
<dbReference type="EMBL" id="OV651829">
    <property type="protein sequence ID" value="CAH1104552.1"/>
    <property type="molecule type" value="Genomic_DNA"/>
</dbReference>
<feature type="domain" description="C2H2-type" evidence="9">
    <location>
        <begin position="652"/>
        <end position="679"/>
    </location>
</feature>
<feature type="region of interest" description="Disordered" evidence="8">
    <location>
        <begin position="171"/>
        <end position="206"/>
    </location>
</feature>
<evidence type="ECO:0000313" key="11">
    <source>
        <dbReference type="EMBL" id="CAH1104552.1"/>
    </source>
</evidence>
<evidence type="ECO:0000259" key="10">
    <source>
        <dbReference type="PROSITE" id="PS50808"/>
    </source>
</evidence>
<keyword evidence="4 7" id="KW-0863">Zinc-finger</keyword>
<dbReference type="PANTHER" id="PTHR24409">
    <property type="entry name" value="ZINC FINGER PROTEIN 142"/>
    <property type="match status" value="1"/>
</dbReference>
<evidence type="ECO:0000256" key="2">
    <source>
        <dbReference type="ARBA" id="ARBA00022723"/>
    </source>
</evidence>
<sequence>MSVQKRSAIWNVFTETHKTDYIATCNICSQEFSYRSTTTNLMKHLKRKHPEHSVTSTYVQDKYIENKYIEEKHQEVEIVIERQLENECKIESFKVEVKPATDEESPDFIVLGSGKRSSHLWDFFQRIPDSDYMAACNSCDSQLSYKTTITNLKRHLQRKHTELIKECSQPENEFQEQLQPFDPSNDDNVENIENNANPPVNNSVEENEDDFWNLQDEPESDKEFRPSPEHEDEFEFKLSNSCKKRSQIWNVFTEKPGSDYVAFCNVCKQEFCYRSTTNNLKKHFERKHKGMLMDTKIDLVKPEVHSPDDKFYERMKNYSSDDEIDDKNEEEKTSRRKPSQIWKYFTKKNVGEYVAYCNICKKELGYRSTTSNLKKHLDRKHPQIKLVKSEVELEKPIPEASLKTCLICLQTDATEGIEFMQVNSCDPEEKSYMLKIQEIMNQSVDIDESHVLCQPCIIDLEKVLNFKDKIMKAFEFWSKIEPEPEPDEPEPVDISADDPPHHSDYSDLEDGESLAKFTCSKCHKVFASPSIMLKHNCDQIKKQKSIQKRVKFADRDSKFYCDHCGKGFSIKWKLSKHIKRCPNISSKLFLCSLCNREFKKAYHLREHMASHTGERNYSCNICGKTFQRSSSRHKHMRSHNAKPGEKSKKTPFLCTICGKSFPYSNGASRHMRVHFGERRHECHICLKRFSQTTHLKVHLRTHSGERPYNCVICSRTFSLNASLRKHMRLHVGSGDIIKLVNNMDANLDTNMEDNLGNNISMEMGLKDDDMQDKFENNLTTTLVTNLGVMEHLGSELDSDLETNIVHAEVVTEDGIHVLTHHDIALEEDQCAG</sequence>